<dbReference type="AlphaFoldDB" id="A0A2A9HJ55"/>
<dbReference type="GO" id="GO:0005524">
    <property type="term" value="F:ATP binding"/>
    <property type="evidence" value="ECO:0007669"/>
    <property type="project" value="UniProtKB-KW"/>
</dbReference>
<dbReference type="CDD" id="cd03214">
    <property type="entry name" value="ABC_Iron-Siderophores_B12_Hemin"/>
    <property type="match status" value="1"/>
</dbReference>
<sequence length="270" mass="28849">MAARFELVAEQVGYRAGGRWLVQDATLTVGPGQVVGLVGPNGAGQSTLARLLAGLLRPASGAVCLLVEGRRIDGRRRARELAYVQQSIPEAPGFTAGALVLMGRYPHRGPFEPEGAEDRAAAARAMAWTGVLGLAGRRVDSLSGGERQRVLIARAFAQARCAVILDEPTASLDVRHQLELMARLRMLAGEGMGFVVVLHDLEMAARWCDQLLLLDRGRVAAAGPPPEVLQPELLAQVYGLAARVDWQGAECRIAFELPMFEAAGAKGGRR</sequence>
<dbReference type="InterPro" id="IPR003593">
    <property type="entry name" value="AAA+_ATPase"/>
</dbReference>
<feature type="domain" description="ABC transporter" evidence="3">
    <location>
        <begin position="7"/>
        <end position="241"/>
    </location>
</feature>
<dbReference type="InterPro" id="IPR003439">
    <property type="entry name" value="ABC_transporter-like_ATP-bd"/>
</dbReference>
<organism evidence="4 5">
    <name type="scientific">Tepidiforma thermophila (strain KCTC 52669 / CGMCC 1.13589 / G233)</name>
    <dbReference type="NCBI Taxonomy" id="2761530"/>
    <lineage>
        <taxon>Bacteria</taxon>
        <taxon>Bacillati</taxon>
        <taxon>Chloroflexota</taxon>
        <taxon>Tepidiformia</taxon>
        <taxon>Tepidiformales</taxon>
        <taxon>Tepidiformaceae</taxon>
        <taxon>Tepidiforma</taxon>
    </lineage>
</organism>
<dbReference type="Proteomes" id="UP000223071">
    <property type="component" value="Unassembled WGS sequence"/>
</dbReference>
<evidence type="ECO:0000256" key="1">
    <source>
        <dbReference type="ARBA" id="ARBA00022741"/>
    </source>
</evidence>
<dbReference type="PROSITE" id="PS50893">
    <property type="entry name" value="ABC_TRANSPORTER_2"/>
    <property type="match status" value="1"/>
</dbReference>
<evidence type="ECO:0000256" key="2">
    <source>
        <dbReference type="ARBA" id="ARBA00022840"/>
    </source>
</evidence>
<gene>
    <name evidence="4" type="ORF">A9A59_2296</name>
</gene>
<comment type="caution">
    <text evidence="4">The sequence shown here is derived from an EMBL/GenBank/DDBJ whole genome shotgun (WGS) entry which is preliminary data.</text>
</comment>
<dbReference type="InterPro" id="IPR027417">
    <property type="entry name" value="P-loop_NTPase"/>
</dbReference>
<name>A0A2A9HJ55_TEPT2</name>
<protein>
    <submittedName>
        <fullName evidence="4">Iron complex transport system ATP-binding protein</fullName>
    </submittedName>
</protein>
<dbReference type="PANTHER" id="PTHR42794:SF2">
    <property type="entry name" value="ABC TRANSPORTER ATP-BINDING PROTEIN"/>
    <property type="match status" value="1"/>
</dbReference>
<keyword evidence="2 4" id="KW-0067">ATP-binding</keyword>
<reference evidence="4 5" key="1">
    <citation type="submission" date="2017-09" db="EMBL/GenBank/DDBJ databases">
        <title>Sequencing the genomes of two abundant thermophiles in Great Basin hot springs: Thermocrinis jamiesonii and novel Chloroflexi Thermoflexus hugenholtzii.</title>
        <authorList>
            <person name="Hedlund B."/>
        </authorList>
    </citation>
    <scope>NUCLEOTIDE SEQUENCE [LARGE SCALE GENOMIC DNA]</scope>
    <source>
        <strain evidence="4 5">G233</strain>
    </source>
</reference>
<accession>A0A2A9HJ55</accession>
<dbReference type="PROSITE" id="PS00211">
    <property type="entry name" value="ABC_TRANSPORTER_1"/>
    <property type="match status" value="1"/>
</dbReference>
<dbReference type="PANTHER" id="PTHR42794">
    <property type="entry name" value="HEMIN IMPORT ATP-BINDING PROTEIN HMUV"/>
    <property type="match status" value="1"/>
</dbReference>
<evidence type="ECO:0000313" key="5">
    <source>
        <dbReference type="Proteomes" id="UP000223071"/>
    </source>
</evidence>
<evidence type="ECO:0000313" key="4">
    <source>
        <dbReference type="EMBL" id="PFG75036.1"/>
    </source>
</evidence>
<dbReference type="EMBL" id="PDJQ01000001">
    <property type="protein sequence ID" value="PFG75036.1"/>
    <property type="molecule type" value="Genomic_DNA"/>
</dbReference>
<dbReference type="SMART" id="SM00382">
    <property type="entry name" value="AAA"/>
    <property type="match status" value="1"/>
</dbReference>
<dbReference type="RefSeq" id="WP_098504379.1">
    <property type="nucleotide sequence ID" value="NZ_PDJQ01000001.1"/>
</dbReference>
<dbReference type="InterPro" id="IPR017871">
    <property type="entry name" value="ABC_transporter-like_CS"/>
</dbReference>
<proteinExistence type="predicted"/>
<evidence type="ECO:0000259" key="3">
    <source>
        <dbReference type="PROSITE" id="PS50893"/>
    </source>
</evidence>
<dbReference type="Pfam" id="PF00005">
    <property type="entry name" value="ABC_tran"/>
    <property type="match status" value="1"/>
</dbReference>
<keyword evidence="1" id="KW-0547">Nucleotide-binding</keyword>
<keyword evidence="5" id="KW-1185">Reference proteome</keyword>
<dbReference type="Gene3D" id="3.40.50.300">
    <property type="entry name" value="P-loop containing nucleotide triphosphate hydrolases"/>
    <property type="match status" value="1"/>
</dbReference>
<dbReference type="GO" id="GO:0016887">
    <property type="term" value="F:ATP hydrolysis activity"/>
    <property type="evidence" value="ECO:0007669"/>
    <property type="project" value="InterPro"/>
</dbReference>
<dbReference type="SUPFAM" id="SSF52540">
    <property type="entry name" value="P-loop containing nucleoside triphosphate hydrolases"/>
    <property type="match status" value="1"/>
</dbReference>